<evidence type="ECO:0000256" key="1">
    <source>
        <dbReference type="SAM" id="MobiDB-lite"/>
    </source>
</evidence>
<feature type="non-terminal residue" evidence="2">
    <location>
        <position position="1"/>
    </location>
</feature>
<evidence type="ECO:0000313" key="3">
    <source>
        <dbReference type="Proteomes" id="UP000824540"/>
    </source>
</evidence>
<proteinExistence type="predicted"/>
<feature type="region of interest" description="Disordered" evidence="1">
    <location>
        <begin position="112"/>
        <end position="169"/>
    </location>
</feature>
<organism evidence="2 3">
    <name type="scientific">Albula glossodonta</name>
    <name type="common">roundjaw bonefish</name>
    <dbReference type="NCBI Taxonomy" id="121402"/>
    <lineage>
        <taxon>Eukaryota</taxon>
        <taxon>Metazoa</taxon>
        <taxon>Chordata</taxon>
        <taxon>Craniata</taxon>
        <taxon>Vertebrata</taxon>
        <taxon>Euteleostomi</taxon>
        <taxon>Actinopterygii</taxon>
        <taxon>Neopterygii</taxon>
        <taxon>Teleostei</taxon>
        <taxon>Albuliformes</taxon>
        <taxon>Albulidae</taxon>
        <taxon>Albula</taxon>
    </lineage>
</organism>
<keyword evidence="3" id="KW-1185">Reference proteome</keyword>
<sequence length="274" mass="30584">MSVQILRQSVIMEGSVVRLETVAFKPRRSGSRSEFTAQAIRVNFHDVLQLSDSPALVPQVENKDILSVVVALFDVSFSEMDPEEIYDITKLETYTLTCPLFADVLEEYKSRKSKGVRPSHAPPPAQSKDSVPDVGRFSEVFSDSDSEDSRDSTDSTDEAEDSAESTDKRLEWETFSSDVEDLLLKVRERRAVRHSWKQEQEIPPTAVGAESLIVGAAVYRLRRLAGVKAEGANALVASACNYLRMRERLVGPALWATRPRGATFLLSQLQLQFC</sequence>
<feature type="compositionally biased region" description="Acidic residues" evidence="1">
    <location>
        <begin position="154"/>
        <end position="164"/>
    </location>
</feature>
<dbReference type="EMBL" id="JAFBMS010000005">
    <property type="protein sequence ID" value="KAG9352625.1"/>
    <property type="molecule type" value="Genomic_DNA"/>
</dbReference>
<evidence type="ECO:0000313" key="2">
    <source>
        <dbReference type="EMBL" id="KAG9352625.1"/>
    </source>
</evidence>
<gene>
    <name evidence="2" type="ORF">JZ751_021039</name>
</gene>
<reference evidence="2" key="1">
    <citation type="thesis" date="2021" institute="BYU ScholarsArchive" country="Provo, UT, USA">
        <title>Applications of and Algorithms for Genome Assembly and Genomic Analyses with an Emphasis on Marine Teleosts.</title>
        <authorList>
            <person name="Pickett B.D."/>
        </authorList>
    </citation>
    <scope>NUCLEOTIDE SEQUENCE</scope>
    <source>
        <strain evidence="2">HI-2016</strain>
    </source>
</reference>
<name>A0A8T2PJC5_9TELE</name>
<protein>
    <submittedName>
        <fullName evidence="2">Uncharacterized protein</fullName>
    </submittedName>
</protein>
<dbReference type="AlphaFoldDB" id="A0A8T2PJC5"/>
<dbReference type="OrthoDB" id="10249393at2759"/>
<accession>A0A8T2PJC5</accession>
<dbReference type="Proteomes" id="UP000824540">
    <property type="component" value="Unassembled WGS sequence"/>
</dbReference>
<comment type="caution">
    <text evidence="2">The sequence shown here is derived from an EMBL/GenBank/DDBJ whole genome shotgun (WGS) entry which is preliminary data.</text>
</comment>